<evidence type="ECO:0000313" key="7">
    <source>
        <dbReference type="Proteomes" id="UP000265618"/>
    </source>
</evidence>
<comment type="similarity">
    <text evidence="2 3">Belongs to the small heat shock protein (HSP20) family.</text>
</comment>
<sequence length="272" mass="30738">MANPSTDTINDTVKFTVRRLSDTTCRDIPPEAYREIWLQPLKGGPFDTEQIEWGDMYGYMKGMHCLQYSQVARDVGHYTTHSLSATDMGREQKDRVDEHKGVRRRTMSKSAPVIMHNTHTSERECHSSASTSHSHSEGEEVNIRTERKGGKRRASWQSAVGPSLRPGCVRSETDREYVLRLELPGTERRDVCVTVSPGRVLTVQVKENSGDMPSVEVNSRTYYYRPVPQLSCRHSVKLPDDADRTRVSATLVEGVLRVVIPKADETHVVVVE</sequence>
<dbReference type="EMBL" id="BDIP01001652">
    <property type="protein sequence ID" value="GIQ84860.1"/>
    <property type="molecule type" value="Genomic_DNA"/>
</dbReference>
<dbReference type="AlphaFoldDB" id="A0A9K3CYL7"/>
<dbReference type="PANTHER" id="PTHR46733">
    <property type="entry name" value="26.5 KDA HEAT SHOCK PROTEIN, MITOCHONDRIAL"/>
    <property type="match status" value="1"/>
</dbReference>
<feature type="compositionally biased region" description="Basic and acidic residues" evidence="4">
    <location>
        <begin position="134"/>
        <end position="148"/>
    </location>
</feature>
<dbReference type="InterPro" id="IPR008978">
    <property type="entry name" value="HSP20-like_chaperone"/>
</dbReference>
<accession>A0A9K3CYL7</accession>
<dbReference type="Gene3D" id="2.60.40.790">
    <property type="match status" value="1"/>
</dbReference>
<dbReference type="InterPro" id="IPR044587">
    <property type="entry name" value="HSP21-like"/>
</dbReference>
<gene>
    <name evidence="6" type="ORF">KIPB_006436</name>
</gene>
<comment type="caution">
    <text evidence="6">The sequence shown here is derived from an EMBL/GenBank/DDBJ whole genome shotgun (WGS) entry which is preliminary data.</text>
</comment>
<dbReference type="OrthoDB" id="1245404at2759"/>
<dbReference type="CDD" id="cd06464">
    <property type="entry name" value="ACD_sHsps-like"/>
    <property type="match status" value="1"/>
</dbReference>
<evidence type="ECO:0000259" key="5">
    <source>
        <dbReference type="PROSITE" id="PS01031"/>
    </source>
</evidence>
<evidence type="ECO:0000313" key="6">
    <source>
        <dbReference type="EMBL" id="GIQ84860.1"/>
    </source>
</evidence>
<dbReference type="InterPro" id="IPR002068">
    <property type="entry name" value="A-crystallin/Hsp20_dom"/>
</dbReference>
<dbReference type="PANTHER" id="PTHR46733:SF4">
    <property type="entry name" value="HEAT SHOCK PROTEIN 21, CHLOROPLASTIC"/>
    <property type="match status" value="1"/>
</dbReference>
<organism evidence="6 7">
    <name type="scientific">Kipferlia bialata</name>
    <dbReference type="NCBI Taxonomy" id="797122"/>
    <lineage>
        <taxon>Eukaryota</taxon>
        <taxon>Metamonada</taxon>
        <taxon>Carpediemonas-like organisms</taxon>
        <taxon>Kipferlia</taxon>
    </lineage>
</organism>
<dbReference type="PROSITE" id="PS01031">
    <property type="entry name" value="SHSP"/>
    <property type="match status" value="1"/>
</dbReference>
<name>A0A9K3CYL7_9EUKA</name>
<dbReference type="Proteomes" id="UP000265618">
    <property type="component" value="Unassembled WGS sequence"/>
</dbReference>
<evidence type="ECO:0000256" key="1">
    <source>
        <dbReference type="ARBA" id="ARBA00023016"/>
    </source>
</evidence>
<feature type="region of interest" description="Disordered" evidence="4">
    <location>
        <begin position="118"/>
        <end position="160"/>
    </location>
</feature>
<protein>
    <recommendedName>
        <fullName evidence="5">SHSP domain-containing protein</fullName>
    </recommendedName>
</protein>
<dbReference type="SUPFAM" id="SSF49764">
    <property type="entry name" value="HSP20-like chaperones"/>
    <property type="match status" value="1"/>
</dbReference>
<feature type="domain" description="SHSP" evidence="5">
    <location>
        <begin position="159"/>
        <end position="272"/>
    </location>
</feature>
<dbReference type="Pfam" id="PF00011">
    <property type="entry name" value="HSP20"/>
    <property type="match status" value="1"/>
</dbReference>
<dbReference type="GO" id="GO:0009408">
    <property type="term" value="P:response to heat"/>
    <property type="evidence" value="ECO:0007669"/>
    <property type="project" value="InterPro"/>
</dbReference>
<keyword evidence="1" id="KW-0346">Stress response</keyword>
<evidence type="ECO:0000256" key="3">
    <source>
        <dbReference type="RuleBase" id="RU003616"/>
    </source>
</evidence>
<keyword evidence="7" id="KW-1185">Reference proteome</keyword>
<reference evidence="6 7" key="1">
    <citation type="journal article" date="2018" name="PLoS ONE">
        <title>The draft genome of Kipferlia bialata reveals reductive genome evolution in fornicate parasites.</title>
        <authorList>
            <person name="Tanifuji G."/>
            <person name="Takabayashi S."/>
            <person name="Kume K."/>
            <person name="Takagi M."/>
            <person name="Nakayama T."/>
            <person name="Kamikawa R."/>
            <person name="Inagaki Y."/>
            <person name="Hashimoto T."/>
        </authorList>
    </citation>
    <scope>NUCLEOTIDE SEQUENCE [LARGE SCALE GENOMIC DNA]</scope>
    <source>
        <strain evidence="6">NY0173</strain>
    </source>
</reference>
<evidence type="ECO:0000256" key="4">
    <source>
        <dbReference type="SAM" id="MobiDB-lite"/>
    </source>
</evidence>
<proteinExistence type="inferred from homology"/>
<evidence type="ECO:0000256" key="2">
    <source>
        <dbReference type="PROSITE-ProRule" id="PRU00285"/>
    </source>
</evidence>